<name>A0ACC0QIF4_9HYPO</name>
<comment type="caution">
    <text evidence="1">The sequence shown here is derived from an EMBL/GenBank/DDBJ whole genome shotgun (WGS) entry which is preliminary data.</text>
</comment>
<sequence length="1041" mass="114073">MAQKSSNTPTPLQSIVAGAAAGGIESLTTYPTEYVKTRKQLLGAFSPSPLRLLITAVRDHGVGVLYTGAGAFCVSNASKSGIRFLTFDAIRNKLPRDHKTGKPTSSSNMLAGVAAGVAESITVVTPGESIKTKIVEDRAGPRTFKSAGDAMRWMASNQGISGFYRGVVPVTMKQVSNALVRFTSYHAIFDLIEPCLKDAGKGSLAASIAGASAGVATVYATMPFDTIKTKMQSVGTGSEKRGTLHVLTSIIGESGIAGLWKGTTPRLVRLSCDGQIPACTNCAKAGQVCLDVDSQNSNIVIPRNFVGAARARIQWLENIIRERAPDVDLQSGPQIEQAPDLGSRSVDEGGNEEGDTSTTPAATIPSPALQIISRKRSAEASEQPDHDGSFPERAHSVAVNLGMLSLNSDSPQKHYLGSSSGLLFANLIGASPSSTGSTPQGMGDNVNTGDLEWQDSGVSAGHNKAYYQAMHAFLKSELPTKQEALILAHTYIRWVHPDFPVLEPSSLFSAIDAIYSCVFESGQVDDSTHGWPSTMSSFRWNGRLVTPGVPEDHGATLPVIAFIIFMVFNIAAIVKVRTRVYEFPPQRFYSAAVHFSKDAFSQISLPTIQAMVMLINHSMLMPAEINLWTLVHLASAHCVELGIHREHHSERPEDFAMKQIRRFTFFTVYSLDRSISSIQGRPLGFRDETFDIQLPESPPPEDDAMNGAIPHSFMAAVTRYASYTYKLDRIVSDIKLHLYHLPGDSSWFPWPENPAEHQQRIRQTLDSWWQEASQDEFDFPSLDNRQREVWRLKLRIKYHTATVLLFQPSQVVRNPPAQALQTCFDSSSSILEGYERLHDLHSLHHGWRAVQSIFAAGATLIYSFWTSLEVRKKASTDVMSKNLRTCSSLLTIGGEWWPSAKSGQRSFGSVADLTMRKLYMDDSPFKVPRLSQCLTTGGRSARRVEEPGTEGEGITMLENSQILGGMEQLPLGQSDGTWQGISTTSDDDQGIWQGINMGRPDFVPEIEMFLADFDRSEFTWSFPLDANKDLDPFGTHPNPGF</sequence>
<organism evidence="1 2">
    <name type="scientific">Fusarium keratoplasticum</name>
    <dbReference type="NCBI Taxonomy" id="1328300"/>
    <lineage>
        <taxon>Eukaryota</taxon>
        <taxon>Fungi</taxon>
        <taxon>Dikarya</taxon>
        <taxon>Ascomycota</taxon>
        <taxon>Pezizomycotina</taxon>
        <taxon>Sordariomycetes</taxon>
        <taxon>Hypocreomycetidae</taxon>
        <taxon>Hypocreales</taxon>
        <taxon>Nectriaceae</taxon>
        <taxon>Fusarium</taxon>
        <taxon>Fusarium solani species complex</taxon>
    </lineage>
</organism>
<keyword evidence="2" id="KW-1185">Reference proteome</keyword>
<proteinExistence type="predicted"/>
<gene>
    <name evidence="1" type="ORF">NCS57_01193500</name>
</gene>
<protein>
    <submittedName>
        <fullName evidence="1">Fungal-trans domain-containing protein</fullName>
    </submittedName>
</protein>
<evidence type="ECO:0000313" key="2">
    <source>
        <dbReference type="Proteomes" id="UP001065298"/>
    </source>
</evidence>
<dbReference type="EMBL" id="CM046512">
    <property type="protein sequence ID" value="KAI8654481.1"/>
    <property type="molecule type" value="Genomic_DNA"/>
</dbReference>
<dbReference type="Proteomes" id="UP001065298">
    <property type="component" value="Chromosome 10"/>
</dbReference>
<reference evidence="1" key="1">
    <citation type="submission" date="2022-06" db="EMBL/GenBank/DDBJ databases">
        <title>Fusarium solani species complex genomes reveal bases of compartmentalisation and animal pathogenesis.</title>
        <authorList>
            <person name="Tsai I.J."/>
        </authorList>
    </citation>
    <scope>NUCLEOTIDE SEQUENCE</scope>
    <source>
        <strain evidence="1">Fu6.1</strain>
    </source>
</reference>
<accession>A0ACC0QIF4</accession>
<evidence type="ECO:0000313" key="1">
    <source>
        <dbReference type="EMBL" id="KAI8654481.1"/>
    </source>
</evidence>